<dbReference type="eggNOG" id="COG0316">
    <property type="taxonomic scope" value="Bacteria"/>
</dbReference>
<dbReference type="InterPro" id="IPR000361">
    <property type="entry name" value="ATAP_core_dom"/>
</dbReference>
<dbReference type="Proteomes" id="UP000001508">
    <property type="component" value="Chromosome"/>
</dbReference>
<dbReference type="NCBIfam" id="NF038090">
    <property type="entry name" value="IscA_HesB_Se"/>
    <property type="match status" value="1"/>
</dbReference>
<gene>
    <name evidence="2" type="ordered locus">DaAHT2_2648</name>
</gene>
<dbReference type="HOGENOM" id="CLU_069054_6_0_7"/>
<sequence>MIEVTAVAADKIKEYMAANKVDSPIRIMAQNGCAGPSLNLVLDQAGDNDQLVQQHDLTLLADREMLAATGKITIDYREASSGCGCGGGGFTVSSEKPLSGGGCGSSCNTGSCGC</sequence>
<reference evidence="3" key="1">
    <citation type="submission" date="2010-02" db="EMBL/GenBank/DDBJ databases">
        <title>Complete sequence of Desulfurivibrio alkaliphilus AHT2.</title>
        <authorList>
            <consortium name="US DOE Joint Genome Institute"/>
            <person name="Pitluck S."/>
            <person name="Chertkov O."/>
            <person name="Detter J.C."/>
            <person name="Han C."/>
            <person name="Tapia R."/>
            <person name="Larimer F."/>
            <person name="Land M."/>
            <person name="Hauser L."/>
            <person name="Kyrpides N."/>
            <person name="Mikhailova N."/>
            <person name="Sorokin D.Y."/>
            <person name="Muyzer G."/>
            <person name="Woyke T."/>
        </authorList>
    </citation>
    <scope>NUCLEOTIDE SEQUENCE [LARGE SCALE GENOMIC DNA]</scope>
    <source>
        <strain evidence="3">DSM 19089 / UNIQEM U267 / AHT2</strain>
    </source>
</reference>
<dbReference type="InParanoid" id="D6Z1H4"/>
<evidence type="ECO:0000313" key="3">
    <source>
        <dbReference type="Proteomes" id="UP000001508"/>
    </source>
</evidence>
<proteinExistence type="predicted"/>
<dbReference type="KEGG" id="dak:DaAHT2_2648"/>
<evidence type="ECO:0000313" key="2">
    <source>
        <dbReference type="EMBL" id="ADH87308.1"/>
    </source>
</evidence>
<name>D6Z1H4_DESAT</name>
<dbReference type="InterPro" id="IPR035903">
    <property type="entry name" value="HesB-like_dom_sf"/>
</dbReference>
<accession>D6Z1H4</accession>
<feature type="domain" description="Core" evidence="1">
    <location>
        <begin position="2"/>
        <end position="80"/>
    </location>
</feature>
<dbReference type="SUPFAM" id="SSF89360">
    <property type="entry name" value="HesB-like domain"/>
    <property type="match status" value="1"/>
</dbReference>
<dbReference type="AlphaFoldDB" id="D6Z1H4"/>
<evidence type="ECO:0000259" key="1">
    <source>
        <dbReference type="Pfam" id="PF01521"/>
    </source>
</evidence>
<dbReference type="RefSeq" id="WP_013164813.1">
    <property type="nucleotide sequence ID" value="NC_014216.1"/>
</dbReference>
<keyword evidence="3" id="KW-1185">Reference proteome</keyword>
<dbReference type="Gene3D" id="2.60.300.12">
    <property type="entry name" value="HesB-like domain"/>
    <property type="match status" value="1"/>
</dbReference>
<dbReference type="EMBL" id="CP001940">
    <property type="protein sequence ID" value="ADH87308.1"/>
    <property type="molecule type" value="Genomic_DNA"/>
</dbReference>
<dbReference type="OrthoDB" id="5460919at2"/>
<dbReference type="Pfam" id="PF01521">
    <property type="entry name" value="Fe-S_biosyn"/>
    <property type="match status" value="1"/>
</dbReference>
<dbReference type="STRING" id="589865.DaAHT2_2648"/>
<organism evidence="2 3">
    <name type="scientific">Desulfurivibrio alkaliphilus (strain DSM 19089 / UNIQEM U267 / AHT2)</name>
    <dbReference type="NCBI Taxonomy" id="589865"/>
    <lineage>
        <taxon>Bacteria</taxon>
        <taxon>Pseudomonadati</taxon>
        <taxon>Thermodesulfobacteriota</taxon>
        <taxon>Desulfobulbia</taxon>
        <taxon>Desulfobulbales</taxon>
        <taxon>Desulfobulbaceae</taxon>
        <taxon>Desulfurivibrio</taxon>
    </lineage>
</organism>
<protein>
    <submittedName>
        <fullName evidence="2">HesB/YadR/YfhF-family protein</fullName>
    </submittedName>
</protein>